<dbReference type="GO" id="GO:0006281">
    <property type="term" value="P:DNA repair"/>
    <property type="evidence" value="ECO:0007669"/>
    <property type="project" value="InterPro"/>
</dbReference>
<dbReference type="AlphaFoldDB" id="A0AA87AJJ4"/>
<reference evidence="1 2" key="1">
    <citation type="submission" date="2011-03" db="EMBL/GenBank/DDBJ databases">
        <title>The Genome Sequence of Gemella haemolysans M341.</title>
        <authorList>
            <consortium name="The Broad Institute Genome Sequencing Platform"/>
            <consortium name="The Broad Institute Genome Sequencing Center for Infectious Disease"/>
            <person name="Earl A."/>
            <person name="Ward D."/>
            <person name="Feldgarden M."/>
            <person name="Gevers D."/>
            <person name="Sibley C.D."/>
            <person name="Field T.R."/>
            <person name="Grinwis M."/>
            <person name="Eshaghurshan C.S."/>
            <person name="Surette M.G."/>
            <person name="Young S.K."/>
            <person name="Zeng Q."/>
            <person name="Gargeya S."/>
            <person name="Fitzgerald M."/>
            <person name="Haas B."/>
            <person name="Abouelleil A."/>
            <person name="Alvarado L."/>
            <person name="Arachchi H.M."/>
            <person name="Berlin A."/>
            <person name="Brown A."/>
            <person name="Chapman S.B."/>
            <person name="Chen Z."/>
            <person name="Dunbar C."/>
            <person name="Freedman E."/>
            <person name="Gearin G."/>
            <person name="Gellesch M."/>
            <person name="Goldberg J."/>
            <person name="Griggs A."/>
            <person name="Gujja S."/>
            <person name="Heilman E.R."/>
            <person name="Heiman D."/>
            <person name="Howarth C."/>
            <person name="Larson L."/>
            <person name="Lui A."/>
            <person name="MacDonald P.J.P."/>
            <person name="Mehta T."/>
            <person name="Montmayeur A."/>
            <person name="Murphy C."/>
            <person name="Neiman D."/>
            <person name="Pearson M."/>
            <person name="Priest M."/>
            <person name="Roberts A."/>
            <person name="Saif S."/>
            <person name="Shea T."/>
            <person name="Shenoy N."/>
            <person name="Sisk P."/>
            <person name="Stolte C."/>
            <person name="Sykes S."/>
            <person name="White J."/>
            <person name="Yandava C."/>
            <person name="Wortman J."/>
            <person name="Nusbaum C."/>
            <person name="Birren B."/>
        </authorList>
    </citation>
    <scope>NUCLEOTIDE SEQUENCE [LARGE SCALE GENOMIC DNA]</scope>
    <source>
        <strain evidence="1 2">M341</strain>
    </source>
</reference>
<dbReference type="EMBL" id="ACRO01000047">
    <property type="protein sequence ID" value="EGF86044.1"/>
    <property type="molecule type" value="Genomic_DNA"/>
</dbReference>
<dbReference type="SUPFAM" id="SSF103084">
    <property type="entry name" value="Holliday junction resolvase RusA"/>
    <property type="match status" value="1"/>
</dbReference>
<dbReference type="InterPro" id="IPR036614">
    <property type="entry name" value="RusA-like_sf"/>
</dbReference>
<organism evidence="1 2">
    <name type="scientific">Gemella haemolysans M341</name>
    <dbReference type="NCBI Taxonomy" id="562981"/>
    <lineage>
        <taxon>Bacteria</taxon>
        <taxon>Bacillati</taxon>
        <taxon>Bacillota</taxon>
        <taxon>Bacilli</taxon>
        <taxon>Bacillales</taxon>
        <taxon>Gemellaceae</taxon>
        <taxon>Gemella</taxon>
    </lineage>
</organism>
<dbReference type="InterPro" id="IPR008822">
    <property type="entry name" value="Endonuclease_RusA-like"/>
</dbReference>
<dbReference type="Proteomes" id="UP000004773">
    <property type="component" value="Unassembled WGS sequence"/>
</dbReference>
<comment type="caution">
    <text evidence="1">The sequence shown here is derived from an EMBL/GenBank/DDBJ whole genome shotgun (WGS) entry which is preliminary data.</text>
</comment>
<protein>
    <submittedName>
        <fullName evidence="1">Uncharacterized protein</fullName>
    </submittedName>
</protein>
<dbReference type="RefSeq" id="WP_003148027.1">
    <property type="nucleotide sequence ID" value="NZ_GL883586.1"/>
</dbReference>
<dbReference type="GO" id="GO:0000287">
    <property type="term" value="F:magnesium ion binding"/>
    <property type="evidence" value="ECO:0007669"/>
    <property type="project" value="InterPro"/>
</dbReference>
<dbReference type="GO" id="GO:0006310">
    <property type="term" value="P:DNA recombination"/>
    <property type="evidence" value="ECO:0007669"/>
    <property type="project" value="InterPro"/>
</dbReference>
<evidence type="ECO:0000313" key="1">
    <source>
        <dbReference type="EMBL" id="EGF86044.1"/>
    </source>
</evidence>
<proteinExistence type="predicted"/>
<name>A0AA87AJJ4_9BACL</name>
<evidence type="ECO:0000313" key="2">
    <source>
        <dbReference type="Proteomes" id="UP000004773"/>
    </source>
</evidence>
<accession>A0AA87AJJ4</accession>
<sequence length="150" mass="17485">MLKFFTPIAVVPRTTAQQKKFSTKTKRFYETGKVKNSKATLQRALSGFQPKEKYTTAIRLKVIWIFEPTQKSKDGERKATSPDLDNLQKLLQDVMCKMGFYKDDGLITDLEVSKRWHKNSGLYIEIEEVEKIDNEFNELMEDLKNGRETI</sequence>
<dbReference type="Gene3D" id="3.30.1330.70">
    <property type="entry name" value="Holliday junction resolvase RusA"/>
    <property type="match status" value="1"/>
</dbReference>
<gene>
    <name evidence="1" type="ORF">HMPREF0428_01846</name>
</gene>
<dbReference type="Pfam" id="PF05866">
    <property type="entry name" value="RusA"/>
    <property type="match status" value="1"/>
</dbReference>